<protein>
    <submittedName>
        <fullName evidence="4">Fe-S cluster assembly protein SufD</fullName>
    </submittedName>
</protein>
<evidence type="ECO:0000256" key="1">
    <source>
        <dbReference type="ARBA" id="ARBA00043967"/>
    </source>
</evidence>
<proteinExistence type="inferred from homology"/>
<reference evidence="4 5" key="1">
    <citation type="submission" date="2024-04" db="EMBL/GenBank/DDBJ databases">
        <title>A novel species isolated from cricket.</title>
        <authorList>
            <person name="Wang H.-C."/>
        </authorList>
    </citation>
    <scope>NUCLEOTIDE SEQUENCE [LARGE SCALE GENOMIC DNA]</scope>
    <source>
        <strain evidence="4 5">WL0021</strain>
    </source>
</reference>
<dbReference type="RefSeq" id="WP_346336974.1">
    <property type="nucleotide sequence ID" value="NZ_JBBYXI010000002.1"/>
</dbReference>
<dbReference type="InterPro" id="IPR000825">
    <property type="entry name" value="SUF_FeS_clus_asmbl_SufBD_core"/>
</dbReference>
<evidence type="ECO:0000259" key="3">
    <source>
        <dbReference type="Pfam" id="PF19295"/>
    </source>
</evidence>
<evidence type="ECO:0000259" key="2">
    <source>
        <dbReference type="Pfam" id="PF01458"/>
    </source>
</evidence>
<evidence type="ECO:0000313" key="4">
    <source>
        <dbReference type="EMBL" id="MEN3930955.1"/>
    </source>
</evidence>
<feature type="domain" description="SUF system FeS cluster assembly SufBD core" evidence="2">
    <location>
        <begin position="171"/>
        <end position="402"/>
    </location>
</feature>
<dbReference type="EMBL" id="JBBYXI010000002">
    <property type="protein sequence ID" value="MEN3930955.1"/>
    <property type="molecule type" value="Genomic_DNA"/>
</dbReference>
<dbReference type="PANTHER" id="PTHR43575:SF1">
    <property type="entry name" value="PROTEIN ABCI7, CHLOROPLASTIC"/>
    <property type="match status" value="1"/>
</dbReference>
<dbReference type="Pfam" id="PF19295">
    <property type="entry name" value="SufBD_N"/>
    <property type="match status" value="1"/>
</dbReference>
<dbReference type="NCBIfam" id="TIGR01981">
    <property type="entry name" value="sufD"/>
    <property type="match status" value="1"/>
</dbReference>
<dbReference type="InterPro" id="IPR037284">
    <property type="entry name" value="SUF_FeS_clus_asmbl_SufBD_sf"/>
</dbReference>
<gene>
    <name evidence="4" type="primary">sufD</name>
    <name evidence="4" type="ORF">WJT86_07775</name>
</gene>
<comment type="caution">
    <text evidence="4">The sequence shown here is derived from an EMBL/GenBank/DDBJ whole genome shotgun (WGS) entry which is preliminary data.</text>
</comment>
<dbReference type="InterPro" id="IPR045595">
    <property type="entry name" value="SufBD_N"/>
</dbReference>
<sequence>MTTALKSAGEQKLAEHFNNSKANLPGLTEMRQSAFDKFAAKGLPNKRVEEFKYTDVRSFWSEVGAMAPIPQASDVKAAEEGAHFFSKLNADCITLVDGHFSTGCSVAGVQVLAMADALQSKNPILKELGSLVKVNDNPLYQLNSALMADGVVIRVGKGVKLDKPLHLRFLNSSKALASASRVLVLVEQGAEITILETHESRNGIAAQLNDVAEFIIANDARVQHVRVNAEGQDALAFSTLTARIGAHAYFSTVNNVFGSKVARHQVYLAFEGEKSSAVVNGTALLTGSEHSDSTLVVDHIAPGCDSRELFKTVIDDEAVGVFQGRINVDPEAQKTDGKMMSACLLLSDNGAMYNKPELEIFADDVQCGHGATCGALDEELLFYLESRGLPRVEAESLLIQAFVGEVIEMVENEDVKDELIAHLSNWLMTRR</sequence>
<evidence type="ECO:0000313" key="5">
    <source>
        <dbReference type="Proteomes" id="UP001418637"/>
    </source>
</evidence>
<feature type="domain" description="SUF system FeS cluster assembly SufBD N-terminal" evidence="3">
    <location>
        <begin position="23"/>
        <end position="166"/>
    </location>
</feature>
<dbReference type="Pfam" id="PF01458">
    <property type="entry name" value="SUFBD_core"/>
    <property type="match status" value="1"/>
</dbReference>
<accession>A0ABV0BJR9</accession>
<dbReference type="InterPro" id="IPR055346">
    <property type="entry name" value="Fe-S_cluster_assembly_SufBD"/>
</dbReference>
<organism evidence="4 5">
    <name type="scientific">Hohaiivirga grylli</name>
    <dbReference type="NCBI Taxonomy" id="3133970"/>
    <lineage>
        <taxon>Bacteria</taxon>
        <taxon>Pseudomonadati</taxon>
        <taxon>Pseudomonadota</taxon>
        <taxon>Alphaproteobacteria</taxon>
        <taxon>Hyphomicrobiales</taxon>
        <taxon>Methylobacteriaceae</taxon>
        <taxon>Hohaiivirga</taxon>
    </lineage>
</organism>
<dbReference type="SUPFAM" id="SSF101960">
    <property type="entry name" value="Stabilizer of iron transporter SufD"/>
    <property type="match status" value="1"/>
</dbReference>
<dbReference type="PANTHER" id="PTHR43575">
    <property type="entry name" value="PROTEIN ABCI7, CHLOROPLASTIC"/>
    <property type="match status" value="1"/>
</dbReference>
<dbReference type="InterPro" id="IPR011542">
    <property type="entry name" value="SUF_FeS_clus_asmbl_SufD"/>
</dbReference>
<keyword evidence="5" id="KW-1185">Reference proteome</keyword>
<comment type="similarity">
    <text evidence="1">Belongs to the iron-sulfur cluster assembly SufBD family.</text>
</comment>
<name>A0ABV0BJR9_9HYPH</name>
<dbReference type="Proteomes" id="UP001418637">
    <property type="component" value="Unassembled WGS sequence"/>
</dbReference>